<organism evidence="1 5">
    <name type="scientific">Adineta steineri</name>
    <dbReference type="NCBI Taxonomy" id="433720"/>
    <lineage>
        <taxon>Eukaryota</taxon>
        <taxon>Metazoa</taxon>
        <taxon>Spiralia</taxon>
        <taxon>Gnathifera</taxon>
        <taxon>Rotifera</taxon>
        <taxon>Eurotatoria</taxon>
        <taxon>Bdelloidea</taxon>
        <taxon>Adinetida</taxon>
        <taxon>Adinetidae</taxon>
        <taxon>Adineta</taxon>
    </lineage>
</organism>
<gene>
    <name evidence="1" type="ORF">BJG266_LOCUS7835</name>
    <name evidence="2" type="ORF">QVE165_LOCUS31640</name>
    <name evidence="3" type="ORF">QVE165_LOCUS31700</name>
</gene>
<reference evidence="1" key="1">
    <citation type="submission" date="2021-02" db="EMBL/GenBank/DDBJ databases">
        <authorList>
            <person name="Nowell W R."/>
        </authorList>
    </citation>
    <scope>NUCLEOTIDE SEQUENCE</scope>
</reference>
<evidence type="ECO:0000313" key="5">
    <source>
        <dbReference type="Proteomes" id="UP000663877"/>
    </source>
</evidence>
<sequence length="140" mass="15426">MTDSNSFVSDVKPVITPQIPAPQSSFLTIPYNPAAHPRQISLLDINGQPIQYTLIPSNQNVPVQNTPHMQVNHMAPDGNVCSICGSVAAAKCWYGMTSGRPCNRLLCLTHVMELPSAHGGRYPHCPEHYQYIQQNKCSIQ</sequence>
<dbReference type="Proteomes" id="UP000663877">
    <property type="component" value="Unassembled WGS sequence"/>
</dbReference>
<dbReference type="EMBL" id="CAJNOI010000024">
    <property type="protein sequence ID" value="CAF0850909.1"/>
    <property type="molecule type" value="Genomic_DNA"/>
</dbReference>
<protein>
    <submittedName>
        <fullName evidence="1">Uncharacterized protein</fullName>
    </submittedName>
</protein>
<dbReference type="Proteomes" id="UP000663832">
    <property type="component" value="Unassembled WGS sequence"/>
</dbReference>
<dbReference type="AlphaFoldDB" id="A0A813W794"/>
<evidence type="ECO:0000313" key="3">
    <source>
        <dbReference type="EMBL" id="CAF1309333.1"/>
    </source>
</evidence>
<name>A0A813W794_9BILA</name>
<evidence type="ECO:0000313" key="1">
    <source>
        <dbReference type="EMBL" id="CAF0850909.1"/>
    </source>
</evidence>
<proteinExistence type="predicted"/>
<comment type="caution">
    <text evidence="1">The sequence shown here is derived from an EMBL/GenBank/DDBJ whole genome shotgun (WGS) entry which is preliminary data.</text>
</comment>
<dbReference type="EMBL" id="CAJNOM010000273">
    <property type="protein sequence ID" value="CAF1309333.1"/>
    <property type="molecule type" value="Genomic_DNA"/>
</dbReference>
<accession>A0A813W794</accession>
<dbReference type="OrthoDB" id="10017632at2759"/>
<dbReference type="EMBL" id="CAJNOM010000272">
    <property type="protein sequence ID" value="CAF1308253.1"/>
    <property type="molecule type" value="Genomic_DNA"/>
</dbReference>
<evidence type="ECO:0000313" key="4">
    <source>
        <dbReference type="Proteomes" id="UP000663832"/>
    </source>
</evidence>
<keyword evidence="4" id="KW-1185">Reference proteome</keyword>
<evidence type="ECO:0000313" key="2">
    <source>
        <dbReference type="EMBL" id="CAF1308253.1"/>
    </source>
</evidence>